<dbReference type="InterPro" id="IPR015421">
    <property type="entry name" value="PyrdxlP-dep_Trfase_major"/>
</dbReference>
<dbReference type="InterPro" id="IPR015422">
    <property type="entry name" value="PyrdxlP-dep_Trfase_small"/>
</dbReference>
<reference evidence="2 5" key="2">
    <citation type="submission" date="2021-01" db="EMBL/GenBank/DDBJ databases">
        <title>Whole genome shotgun sequence of Cellulomonas oligotrophica NBRC 109435.</title>
        <authorList>
            <person name="Komaki H."/>
            <person name="Tamura T."/>
        </authorList>
    </citation>
    <scope>NUCLEOTIDE SEQUENCE [LARGE SCALE GENOMIC DNA]</scope>
    <source>
        <strain evidence="2 5">NBRC 109435</strain>
    </source>
</reference>
<proteinExistence type="predicted"/>
<reference evidence="3 4" key="1">
    <citation type="submission" date="2020-07" db="EMBL/GenBank/DDBJ databases">
        <title>Sequencing the genomes of 1000 actinobacteria strains.</title>
        <authorList>
            <person name="Klenk H.-P."/>
        </authorList>
    </citation>
    <scope>NUCLEOTIDE SEQUENCE [LARGE SCALE GENOMIC DNA]</scope>
    <source>
        <strain evidence="3 4">DSM 24482</strain>
    </source>
</reference>
<dbReference type="SUPFAM" id="SSF53383">
    <property type="entry name" value="PLP-dependent transferases"/>
    <property type="match status" value="1"/>
</dbReference>
<gene>
    <name evidence="3" type="ORF">BKA21_001572</name>
    <name evidence="2" type="ORF">Col01nite_01280</name>
</gene>
<dbReference type="Proteomes" id="UP000618382">
    <property type="component" value="Unassembled WGS sequence"/>
</dbReference>
<evidence type="ECO:0000313" key="3">
    <source>
        <dbReference type="EMBL" id="NYD86023.1"/>
    </source>
</evidence>
<evidence type="ECO:0000313" key="2">
    <source>
        <dbReference type="EMBL" id="GIG30969.1"/>
    </source>
</evidence>
<organism evidence="3 4">
    <name type="scientific">Cellulomonas oligotrophica</name>
    <dbReference type="NCBI Taxonomy" id="931536"/>
    <lineage>
        <taxon>Bacteria</taxon>
        <taxon>Bacillati</taxon>
        <taxon>Actinomycetota</taxon>
        <taxon>Actinomycetes</taxon>
        <taxon>Micrococcales</taxon>
        <taxon>Cellulomonadaceae</taxon>
        <taxon>Cellulomonas</taxon>
    </lineage>
</organism>
<feature type="domain" description="Aminotransferase class V" evidence="1">
    <location>
        <begin position="59"/>
        <end position="298"/>
    </location>
</feature>
<dbReference type="PANTHER" id="PTHR43586:SF21">
    <property type="entry name" value="PYRIDOXAL PHOSPHATE (PLP)-DEPENDENT ASPARTATE AMINOTRANSFERASE SUPERFAMILY"/>
    <property type="match status" value="1"/>
</dbReference>
<comment type="caution">
    <text evidence="3">The sequence shown here is derived from an EMBL/GenBank/DDBJ whole genome shotgun (WGS) entry which is preliminary data.</text>
</comment>
<keyword evidence="3" id="KW-0456">Lyase</keyword>
<keyword evidence="2" id="KW-0032">Aminotransferase</keyword>
<keyword evidence="5" id="KW-1185">Reference proteome</keyword>
<dbReference type="AlphaFoldDB" id="A0A7Y9FF63"/>
<accession>A0A7Y9FF63</accession>
<dbReference type="InterPro" id="IPR000192">
    <property type="entry name" value="Aminotrans_V_dom"/>
</dbReference>
<evidence type="ECO:0000313" key="4">
    <source>
        <dbReference type="Proteomes" id="UP000577956"/>
    </source>
</evidence>
<dbReference type="RefSeq" id="WP_140457722.1">
    <property type="nucleotide sequence ID" value="NZ_BAABFI010000002.1"/>
</dbReference>
<dbReference type="EMBL" id="BONN01000001">
    <property type="protein sequence ID" value="GIG30969.1"/>
    <property type="molecule type" value="Genomic_DNA"/>
</dbReference>
<dbReference type="Pfam" id="PF00266">
    <property type="entry name" value="Aminotran_5"/>
    <property type="match status" value="1"/>
</dbReference>
<protein>
    <submittedName>
        <fullName evidence="2">Aminotransferase class V</fullName>
    </submittedName>
    <submittedName>
        <fullName evidence="3">Selenocysteine lyase/cysteine desulfurase</fullName>
    </submittedName>
</protein>
<sequence length="358" mass="37192">MTTAATTDRPTTAPLDVLRAQFVPVPGYLDAATCGLPARGTLDVLRTELDAWAAGGASTTRYDEAVEASRAAYARLVGVDPALVAVGAQTSAMVGQIAASLPDGARVVAVEGDFTSVTWPFMTQQDRGVQVRHVPLDALADAVADGCDLVAFSLVQSVDGRVADAEAVRAAAAQVGATTLADLTQAGWLPVDAGTFDLTVSSAYKWLAAPRGVGFLTATPAALERVRPGQAGWYAGEERWASTYGPAMHLATTTRRLDVSPAWLCWAGAVPALEAFAATDPELVRAHDVGLTDLLCDGLDLPRTGTAFVALPDPDGTVGAALAAAGVRAATRGGGVRMAFHVWNDTDDVDRVLRALRR</sequence>
<name>A0A7Y9FF63_9CELL</name>
<dbReference type="PANTHER" id="PTHR43586">
    <property type="entry name" value="CYSTEINE DESULFURASE"/>
    <property type="match status" value="1"/>
</dbReference>
<dbReference type="GO" id="GO:0016829">
    <property type="term" value="F:lyase activity"/>
    <property type="evidence" value="ECO:0007669"/>
    <property type="project" value="UniProtKB-KW"/>
</dbReference>
<dbReference type="Gene3D" id="3.40.640.10">
    <property type="entry name" value="Type I PLP-dependent aspartate aminotransferase-like (Major domain)"/>
    <property type="match status" value="1"/>
</dbReference>
<evidence type="ECO:0000313" key="5">
    <source>
        <dbReference type="Proteomes" id="UP000618382"/>
    </source>
</evidence>
<evidence type="ECO:0000259" key="1">
    <source>
        <dbReference type="Pfam" id="PF00266"/>
    </source>
</evidence>
<dbReference type="Gene3D" id="3.90.1150.10">
    <property type="entry name" value="Aspartate Aminotransferase, domain 1"/>
    <property type="match status" value="1"/>
</dbReference>
<dbReference type="InterPro" id="IPR015424">
    <property type="entry name" value="PyrdxlP-dep_Trfase"/>
</dbReference>
<keyword evidence="2" id="KW-0808">Transferase</keyword>
<dbReference type="EMBL" id="JACCBK010000001">
    <property type="protein sequence ID" value="NYD86023.1"/>
    <property type="molecule type" value="Genomic_DNA"/>
</dbReference>
<dbReference type="Proteomes" id="UP000577956">
    <property type="component" value="Unassembled WGS sequence"/>
</dbReference>
<dbReference type="GO" id="GO:0008483">
    <property type="term" value="F:transaminase activity"/>
    <property type="evidence" value="ECO:0007669"/>
    <property type="project" value="UniProtKB-KW"/>
</dbReference>